<dbReference type="InterPro" id="IPR004210">
    <property type="entry name" value="BESS_motif"/>
</dbReference>
<comment type="caution">
    <text evidence="4">The sequence shown here is derived from an EMBL/GenBank/DDBJ whole genome shotgun (WGS) entry which is preliminary data.</text>
</comment>
<dbReference type="PANTHER" id="PTHR12243:SF67">
    <property type="entry name" value="COREPRESSOR OF PANGOLIN, ISOFORM A-RELATED"/>
    <property type="match status" value="1"/>
</dbReference>
<dbReference type="EMBL" id="JAPXFL010000012">
    <property type="protein sequence ID" value="KAK9498818.1"/>
    <property type="molecule type" value="Genomic_DNA"/>
</dbReference>
<evidence type="ECO:0000259" key="3">
    <source>
        <dbReference type="PROSITE" id="PS51031"/>
    </source>
</evidence>
<dbReference type="Pfam" id="PF10545">
    <property type="entry name" value="MADF_DNA_bdg"/>
    <property type="match status" value="1"/>
</dbReference>
<reference evidence="4 5" key="1">
    <citation type="submission" date="2022-12" db="EMBL/GenBank/DDBJ databases">
        <title>Chromosome-level genome assembly of true bugs.</title>
        <authorList>
            <person name="Ma L."/>
            <person name="Li H."/>
        </authorList>
    </citation>
    <scope>NUCLEOTIDE SEQUENCE [LARGE SCALE GENOMIC DNA]</scope>
    <source>
        <strain evidence="4">Lab_2022b</strain>
    </source>
</reference>
<feature type="domain" description="BESS" evidence="3">
    <location>
        <begin position="181"/>
        <end position="220"/>
    </location>
</feature>
<keyword evidence="1" id="KW-0539">Nucleus</keyword>
<dbReference type="InterPro" id="IPR039353">
    <property type="entry name" value="TF_Adf1"/>
</dbReference>
<dbReference type="PANTHER" id="PTHR12243">
    <property type="entry name" value="MADF DOMAIN TRANSCRIPTION FACTOR"/>
    <property type="match status" value="1"/>
</dbReference>
<evidence type="ECO:0000313" key="4">
    <source>
        <dbReference type="EMBL" id="KAK9498818.1"/>
    </source>
</evidence>
<dbReference type="PROSITE" id="PS51029">
    <property type="entry name" value="MADF"/>
    <property type="match status" value="1"/>
</dbReference>
<dbReference type="Proteomes" id="UP001461498">
    <property type="component" value="Unassembled WGS sequence"/>
</dbReference>
<dbReference type="PROSITE" id="PS51031">
    <property type="entry name" value="BESS"/>
    <property type="match status" value="1"/>
</dbReference>
<dbReference type="GO" id="GO:0003677">
    <property type="term" value="F:DNA binding"/>
    <property type="evidence" value="ECO:0007669"/>
    <property type="project" value="InterPro"/>
</dbReference>
<dbReference type="Pfam" id="PF02944">
    <property type="entry name" value="BESS"/>
    <property type="match status" value="1"/>
</dbReference>
<dbReference type="GO" id="GO:0005634">
    <property type="term" value="C:nucleus"/>
    <property type="evidence" value="ECO:0007669"/>
    <property type="project" value="UniProtKB-SubCell"/>
</dbReference>
<keyword evidence="5" id="KW-1185">Reference proteome</keyword>
<evidence type="ECO:0008006" key="6">
    <source>
        <dbReference type="Google" id="ProtNLM"/>
    </source>
</evidence>
<evidence type="ECO:0000313" key="5">
    <source>
        <dbReference type="Proteomes" id="UP001461498"/>
    </source>
</evidence>
<protein>
    <recommendedName>
        <fullName evidence="6">Transcription factor Adf-1</fullName>
    </recommendedName>
</protein>
<evidence type="ECO:0000256" key="1">
    <source>
        <dbReference type="PROSITE-ProRule" id="PRU00371"/>
    </source>
</evidence>
<organism evidence="4 5">
    <name type="scientific">Rhynocoris fuscipes</name>
    <dbReference type="NCBI Taxonomy" id="488301"/>
    <lineage>
        <taxon>Eukaryota</taxon>
        <taxon>Metazoa</taxon>
        <taxon>Ecdysozoa</taxon>
        <taxon>Arthropoda</taxon>
        <taxon>Hexapoda</taxon>
        <taxon>Insecta</taxon>
        <taxon>Pterygota</taxon>
        <taxon>Neoptera</taxon>
        <taxon>Paraneoptera</taxon>
        <taxon>Hemiptera</taxon>
        <taxon>Heteroptera</taxon>
        <taxon>Panheteroptera</taxon>
        <taxon>Cimicomorpha</taxon>
        <taxon>Reduviidae</taxon>
        <taxon>Harpactorinae</taxon>
        <taxon>Harpactorini</taxon>
        <taxon>Rhynocoris</taxon>
    </lineage>
</organism>
<dbReference type="SMART" id="SM00595">
    <property type="entry name" value="MADF"/>
    <property type="match status" value="1"/>
</dbReference>
<dbReference type="AlphaFoldDB" id="A0AAW1CM91"/>
<proteinExistence type="predicted"/>
<feature type="domain" description="MADF" evidence="2">
    <location>
        <begin position="5"/>
        <end position="95"/>
    </location>
</feature>
<gene>
    <name evidence="4" type="ORF">O3M35_003375</name>
</gene>
<dbReference type="InterPro" id="IPR006578">
    <property type="entry name" value="MADF-dom"/>
</dbReference>
<sequence length="224" mass="26132">MDVIKLIRSVKSREPLWDRKHEYYHDRTITMTMWEDVAYSLGTNSDSVRAKWKGLRDTFRGELKKLQKDSLNGQIKATTNWEYFEEMLFVKDQIYSTNKRPIIECNKSLVDPLSSNSNDESSSFDDVNGPTETKTIKLVDIAALQVQPTIETNANNSCHPGPPYPEDRTDFRRIHRTATDEDDDYSFLMSILPQLRCLPTTRNLYIRLKIQEMLYNEILKLQTA</sequence>
<accession>A0AAW1CM91</accession>
<evidence type="ECO:0000259" key="2">
    <source>
        <dbReference type="PROSITE" id="PS51029"/>
    </source>
</evidence>
<name>A0AAW1CM91_9HEMI</name>
<comment type="subcellular location">
    <subcellularLocation>
        <location evidence="1">Nucleus</location>
    </subcellularLocation>
</comment>